<keyword evidence="12" id="KW-0539">Nucleus</keyword>
<dbReference type="GO" id="GO:0006397">
    <property type="term" value="P:mRNA processing"/>
    <property type="evidence" value="ECO:0007669"/>
    <property type="project" value="UniProtKB-KW"/>
</dbReference>
<evidence type="ECO:0000256" key="12">
    <source>
        <dbReference type="ARBA" id="ARBA00023242"/>
    </source>
</evidence>
<evidence type="ECO:0000313" key="15">
    <source>
        <dbReference type="EMBL" id="KAF8464325.1"/>
    </source>
</evidence>
<feature type="compositionally biased region" description="Gly residues" evidence="13">
    <location>
        <begin position="266"/>
        <end position="275"/>
    </location>
</feature>
<feature type="region of interest" description="Disordered" evidence="13">
    <location>
        <begin position="456"/>
        <end position="494"/>
    </location>
</feature>
<feature type="region of interest" description="Disordered" evidence="13">
    <location>
        <begin position="1"/>
        <end position="104"/>
    </location>
</feature>
<evidence type="ECO:0000313" key="16">
    <source>
        <dbReference type="Proteomes" id="UP000759537"/>
    </source>
</evidence>
<dbReference type="OrthoDB" id="3361414at2759"/>
<feature type="compositionally biased region" description="Basic residues" evidence="13">
    <location>
        <begin position="20"/>
        <end position="35"/>
    </location>
</feature>
<feature type="compositionally biased region" description="Polar residues" evidence="13">
    <location>
        <begin position="706"/>
        <end position="715"/>
    </location>
</feature>
<proteinExistence type="inferred from homology"/>
<comment type="subcellular location">
    <subcellularLocation>
        <location evidence="2">Cytoplasm</location>
    </subcellularLocation>
    <subcellularLocation>
        <location evidence="1">Nucleus</location>
    </subcellularLocation>
</comment>
<dbReference type="EMBL" id="WHVB01000057">
    <property type="protein sequence ID" value="KAF8464325.1"/>
    <property type="molecule type" value="Genomic_DNA"/>
</dbReference>
<name>A0A9P5JU12_9AGAM</name>
<dbReference type="GO" id="GO:0000184">
    <property type="term" value="P:nuclear-transcribed mRNA catabolic process, nonsense-mediated decay"/>
    <property type="evidence" value="ECO:0007669"/>
    <property type="project" value="UniProtKB-KW"/>
</dbReference>
<feature type="compositionally biased region" description="Low complexity" evidence="13">
    <location>
        <begin position="82"/>
        <end position="92"/>
    </location>
</feature>
<gene>
    <name evidence="15" type="ORF">DFH94DRAFT_396737</name>
</gene>
<dbReference type="GO" id="GO:0006417">
    <property type="term" value="P:regulation of translation"/>
    <property type="evidence" value="ECO:0007669"/>
    <property type="project" value="UniProtKB-KW"/>
</dbReference>
<feature type="compositionally biased region" description="Pro residues" evidence="13">
    <location>
        <begin position="474"/>
        <end position="485"/>
    </location>
</feature>
<dbReference type="GO" id="GO:0003729">
    <property type="term" value="F:mRNA binding"/>
    <property type="evidence" value="ECO:0007669"/>
    <property type="project" value="InterPro"/>
</dbReference>
<keyword evidence="7" id="KW-0509">mRNA transport</keyword>
<comment type="caution">
    <text evidence="15">The sequence shown here is derived from an EMBL/GenBank/DDBJ whole genome shotgun (WGS) entry which is preliminary data.</text>
</comment>
<evidence type="ECO:0000256" key="6">
    <source>
        <dbReference type="ARBA" id="ARBA00022664"/>
    </source>
</evidence>
<evidence type="ECO:0000259" key="14">
    <source>
        <dbReference type="Pfam" id="PF09405"/>
    </source>
</evidence>
<dbReference type="GO" id="GO:0035145">
    <property type="term" value="C:exon-exon junction complex"/>
    <property type="evidence" value="ECO:0007669"/>
    <property type="project" value="InterPro"/>
</dbReference>
<keyword evidence="16" id="KW-1185">Reference proteome</keyword>
<accession>A0A9P5JU12</accession>
<reference evidence="15" key="1">
    <citation type="submission" date="2019-10" db="EMBL/GenBank/DDBJ databases">
        <authorList>
            <consortium name="DOE Joint Genome Institute"/>
            <person name="Kuo A."/>
            <person name="Miyauchi S."/>
            <person name="Kiss E."/>
            <person name="Drula E."/>
            <person name="Kohler A."/>
            <person name="Sanchez-Garcia M."/>
            <person name="Andreopoulos B."/>
            <person name="Barry K.W."/>
            <person name="Bonito G."/>
            <person name="Buee M."/>
            <person name="Carver A."/>
            <person name="Chen C."/>
            <person name="Cichocki N."/>
            <person name="Clum A."/>
            <person name="Culley D."/>
            <person name="Crous P.W."/>
            <person name="Fauchery L."/>
            <person name="Girlanda M."/>
            <person name="Hayes R."/>
            <person name="Keri Z."/>
            <person name="LaButti K."/>
            <person name="Lipzen A."/>
            <person name="Lombard V."/>
            <person name="Magnuson J."/>
            <person name="Maillard F."/>
            <person name="Morin E."/>
            <person name="Murat C."/>
            <person name="Nolan M."/>
            <person name="Ohm R."/>
            <person name="Pangilinan J."/>
            <person name="Pereira M."/>
            <person name="Perotto S."/>
            <person name="Peter M."/>
            <person name="Riley R."/>
            <person name="Sitrit Y."/>
            <person name="Stielow B."/>
            <person name="Szollosi G."/>
            <person name="Zifcakova L."/>
            <person name="Stursova M."/>
            <person name="Spatafora J.W."/>
            <person name="Tedersoo L."/>
            <person name="Vaario L.-M."/>
            <person name="Yamada A."/>
            <person name="Yan M."/>
            <person name="Wang P."/>
            <person name="Xu J."/>
            <person name="Bruns T."/>
            <person name="Baldrian P."/>
            <person name="Vilgalys R."/>
            <person name="Henrissat B."/>
            <person name="Grigoriev I.V."/>
            <person name="Hibbett D."/>
            <person name="Nagy L.G."/>
            <person name="Martin F.M."/>
        </authorList>
    </citation>
    <scope>NUCLEOTIDE SEQUENCE</scope>
    <source>
        <strain evidence="15">Prilba</strain>
    </source>
</reference>
<dbReference type="Proteomes" id="UP000759537">
    <property type="component" value="Unassembled WGS sequence"/>
</dbReference>
<evidence type="ECO:0000256" key="10">
    <source>
        <dbReference type="ARBA" id="ARBA00023161"/>
    </source>
</evidence>
<organism evidence="15 16">
    <name type="scientific">Russula ochroleuca</name>
    <dbReference type="NCBI Taxonomy" id="152965"/>
    <lineage>
        <taxon>Eukaryota</taxon>
        <taxon>Fungi</taxon>
        <taxon>Dikarya</taxon>
        <taxon>Basidiomycota</taxon>
        <taxon>Agaricomycotina</taxon>
        <taxon>Agaricomycetes</taxon>
        <taxon>Russulales</taxon>
        <taxon>Russulaceae</taxon>
        <taxon>Russula</taxon>
    </lineage>
</organism>
<dbReference type="AlphaFoldDB" id="A0A9P5JU12"/>
<feature type="compositionally biased region" description="Basic residues" evidence="13">
    <location>
        <begin position="153"/>
        <end position="164"/>
    </location>
</feature>
<dbReference type="GO" id="GO:0051028">
    <property type="term" value="P:mRNA transport"/>
    <property type="evidence" value="ECO:0007669"/>
    <property type="project" value="UniProtKB-KW"/>
</dbReference>
<evidence type="ECO:0000256" key="9">
    <source>
        <dbReference type="ARBA" id="ARBA00022884"/>
    </source>
</evidence>
<dbReference type="InterPro" id="IPR018545">
    <property type="entry name" value="Btz_dom"/>
</dbReference>
<feature type="region of interest" description="Disordered" evidence="13">
    <location>
        <begin position="423"/>
        <end position="444"/>
    </location>
</feature>
<dbReference type="Pfam" id="PF09405">
    <property type="entry name" value="Btz"/>
    <property type="match status" value="1"/>
</dbReference>
<feature type="compositionally biased region" description="Pro residues" evidence="13">
    <location>
        <begin position="179"/>
        <end position="190"/>
    </location>
</feature>
<feature type="compositionally biased region" description="Low complexity" evidence="13">
    <location>
        <begin position="333"/>
        <end position="350"/>
    </location>
</feature>
<dbReference type="GO" id="GO:0005737">
    <property type="term" value="C:cytoplasm"/>
    <property type="evidence" value="ECO:0007669"/>
    <property type="project" value="UniProtKB-SubCell"/>
</dbReference>
<dbReference type="GO" id="GO:0008380">
    <property type="term" value="P:RNA splicing"/>
    <property type="evidence" value="ECO:0007669"/>
    <property type="project" value="UniProtKB-KW"/>
</dbReference>
<evidence type="ECO:0000256" key="13">
    <source>
        <dbReference type="SAM" id="MobiDB-lite"/>
    </source>
</evidence>
<feature type="region of interest" description="Disordered" evidence="13">
    <location>
        <begin position="522"/>
        <end position="594"/>
    </location>
</feature>
<feature type="region of interest" description="Disordered" evidence="13">
    <location>
        <begin position="258"/>
        <end position="381"/>
    </location>
</feature>
<feature type="region of interest" description="Disordered" evidence="13">
    <location>
        <begin position="144"/>
        <end position="242"/>
    </location>
</feature>
<keyword evidence="4" id="KW-0813">Transport</keyword>
<evidence type="ECO:0000256" key="8">
    <source>
        <dbReference type="ARBA" id="ARBA00022845"/>
    </source>
</evidence>
<reference evidence="15" key="2">
    <citation type="journal article" date="2020" name="Nat. Commun.">
        <title>Large-scale genome sequencing of mycorrhizal fungi provides insights into the early evolution of symbiotic traits.</title>
        <authorList>
            <person name="Miyauchi S."/>
            <person name="Kiss E."/>
            <person name="Kuo A."/>
            <person name="Drula E."/>
            <person name="Kohler A."/>
            <person name="Sanchez-Garcia M."/>
            <person name="Morin E."/>
            <person name="Andreopoulos B."/>
            <person name="Barry K.W."/>
            <person name="Bonito G."/>
            <person name="Buee M."/>
            <person name="Carver A."/>
            <person name="Chen C."/>
            <person name="Cichocki N."/>
            <person name="Clum A."/>
            <person name="Culley D."/>
            <person name="Crous P.W."/>
            <person name="Fauchery L."/>
            <person name="Girlanda M."/>
            <person name="Hayes R.D."/>
            <person name="Keri Z."/>
            <person name="LaButti K."/>
            <person name="Lipzen A."/>
            <person name="Lombard V."/>
            <person name="Magnuson J."/>
            <person name="Maillard F."/>
            <person name="Murat C."/>
            <person name="Nolan M."/>
            <person name="Ohm R.A."/>
            <person name="Pangilinan J."/>
            <person name="Pereira M.F."/>
            <person name="Perotto S."/>
            <person name="Peter M."/>
            <person name="Pfister S."/>
            <person name="Riley R."/>
            <person name="Sitrit Y."/>
            <person name="Stielow J.B."/>
            <person name="Szollosi G."/>
            <person name="Zifcakova L."/>
            <person name="Stursova M."/>
            <person name="Spatafora J.W."/>
            <person name="Tedersoo L."/>
            <person name="Vaario L.M."/>
            <person name="Yamada A."/>
            <person name="Yan M."/>
            <person name="Wang P."/>
            <person name="Xu J."/>
            <person name="Bruns T."/>
            <person name="Baldrian P."/>
            <person name="Vilgalys R."/>
            <person name="Dunand C."/>
            <person name="Henrissat B."/>
            <person name="Grigoriev I.V."/>
            <person name="Hibbett D."/>
            <person name="Nagy L.G."/>
            <person name="Martin F.M."/>
        </authorList>
    </citation>
    <scope>NUCLEOTIDE SEQUENCE</scope>
    <source>
        <strain evidence="15">Prilba</strain>
    </source>
</reference>
<keyword evidence="10" id="KW-0866">Nonsense-mediated mRNA decay</keyword>
<feature type="region of interest" description="Disordered" evidence="13">
    <location>
        <begin position="668"/>
        <end position="720"/>
    </location>
</feature>
<keyword evidence="11" id="KW-0508">mRNA splicing</keyword>
<comment type="similarity">
    <text evidence="3">Belongs to the CASC3 family.</text>
</comment>
<evidence type="ECO:0000256" key="4">
    <source>
        <dbReference type="ARBA" id="ARBA00022448"/>
    </source>
</evidence>
<feature type="domain" description="Btz" evidence="14">
    <location>
        <begin position="211"/>
        <end position="337"/>
    </location>
</feature>
<feature type="compositionally biased region" description="Basic and acidic residues" evidence="13">
    <location>
        <begin position="309"/>
        <end position="332"/>
    </location>
</feature>
<evidence type="ECO:0000256" key="5">
    <source>
        <dbReference type="ARBA" id="ARBA00022490"/>
    </source>
</evidence>
<keyword evidence="5" id="KW-0963">Cytoplasm</keyword>
<feature type="compositionally biased region" description="Acidic residues" evidence="13">
    <location>
        <begin position="52"/>
        <end position="73"/>
    </location>
</feature>
<evidence type="ECO:0000256" key="3">
    <source>
        <dbReference type="ARBA" id="ARBA00009548"/>
    </source>
</evidence>
<evidence type="ECO:0000256" key="1">
    <source>
        <dbReference type="ARBA" id="ARBA00004123"/>
    </source>
</evidence>
<evidence type="ECO:0000256" key="2">
    <source>
        <dbReference type="ARBA" id="ARBA00004496"/>
    </source>
</evidence>
<keyword evidence="9" id="KW-0694">RNA-binding</keyword>
<keyword evidence="8" id="KW-0810">Translation regulation</keyword>
<evidence type="ECO:0000256" key="7">
    <source>
        <dbReference type="ARBA" id="ARBA00022816"/>
    </source>
</evidence>
<feature type="compositionally biased region" description="Polar residues" evidence="13">
    <location>
        <begin position="365"/>
        <end position="374"/>
    </location>
</feature>
<evidence type="ECO:0000256" key="11">
    <source>
        <dbReference type="ARBA" id="ARBA00023187"/>
    </source>
</evidence>
<protein>
    <recommendedName>
        <fullName evidence="14">Btz domain-containing protein</fullName>
    </recommendedName>
</protein>
<keyword evidence="6" id="KW-0507">mRNA processing</keyword>
<feature type="compositionally biased region" description="Polar residues" evidence="13">
    <location>
        <begin position="1"/>
        <end position="19"/>
    </location>
</feature>
<feature type="compositionally biased region" description="Polar residues" evidence="13">
    <location>
        <begin position="555"/>
        <end position="567"/>
    </location>
</feature>
<sequence>MPAPTTLKSTKPMSSSTHRSSPRKARIARGRRRANGFHSDDEIEREARSDSDSDEDDQSSVDSDTDSETEPVSEDVPHDGHPTLLSPSTTPPAIDGSKDGDDHAPLLTAAVTWSDVVADEMANGTSELPVIDFADLDASVINAKTPSAPVYRRAPKPKRPAPHRHSSEPVVALASSGPSPEPPIPPTSPEEPPEEPTSHPEPKPASPPAPHRRGRTVRQAYQERLENDPSYVPTVGEFWGHDDRLLDKDLRGLSGWWRKRWQGAPRGRGFGFRGRGQGRDRGDTNASNDSHPNDEVPPSPLADVPPVDRQWKHDGFEELKRRDEQRLQRQDRSQGSNGNNRGSRGGFSARGRGRGRGQFLPRPGTTRSTDSPDSMTHRPWQERPWTKHHELFLYLDPSPRPRPGQGPAYRVKLSGTEVIVQTSVQPSQPRALTPPRDVGNEDGEPLVFTVSLPRGERRPEATKSTPTPTAVIAPPSPIPTSPPEPVTDEVSTVSVPPPISPAIATSTTRPASPPVLRIVTEEQAEATSEPADDPFKLRNPPPPTIIPLATPSPAQINPTTGTSSADSPSGPVPMSQSTSVPEGGLLWRSPPPHLQSTLMQPVPVSAPSYTSTYSFAPVSAPTLPPGVALDAHGMPYELSTGRPLYLAAPPQVHTPVYMMPYPHMQSHVQHRAHASPDPSLFAPPRQGSRIEIRRPDVPSTPEDSRLASTQTQTHTSRPSALRASASAPAFIPSHAAGVAPHEFYPSPPPEVASATAPAAVMGYAAYAQPPYYAYGGPEGYAYPPPPPPPQFVEYDAYNADPRVGGSAAAQAAYY</sequence>